<dbReference type="Proteomes" id="UP001501490">
    <property type="component" value="Unassembled WGS sequence"/>
</dbReference>
<dbReference type="EMBL" id="BAABAB010000005">
    <property type="protein sequence ID" value="GAA3607788.1"/>
    <property type="molecule type" value="Genomic_DNA"/>
</dbReference>
<gene>
    <name evidence="1" type="ORF">GCM10022236_06970</name>
</gene>
<dbReference type="RefSeq" id="WP_344801693.1">
    <property type="nucleotide sequence ID" value="NZ_BAABAB010000005.1"/>
</dbReference>
<organism evidence="1 2">
    <name type="scientific">Microlunatus ginsengisoli</name>
    <dbReference type="NCBI Taxonomy" id="363863"/>
    <lineage>
        <taxon>Bacteria</taxon>
        <taxon>Bacillati</taxon>
        <taxon>Actinomycetota</taxon>
        <taxon>Actinomycetes</taxon>
        <taxon>Propionibacteriales</taxon>
        <taxon>Propionibacteriaceae</taxon>
        <taxon>Microlunatus</taxon>
    </lineage>
</organism>
<evidence type="ECO:0000313" key="2">
    <source>
        <dbReference type="Proteomes" id="UP001501490"/>
    </source>
</evidence>
<accession>A0ABP6ZFR2</accession>
<keyword evidence="2" id="KW-1185">Reference proteome</keyword>
<sequence>MKKFKRRGGVISSHLSEYEVSLLTNLVDQLIGMVAEEKPAAPAADEDPFEALARDLEDKADPPEDPVLRRLFPDAYPGDPEASADFRRFTQRELSDKKVTEALVVRTGLEQTQGGAYEVRIPVDDADLWLRTLTSLRLAVAIRLGITDADTADELSDLPDDDPRAFMASVYDWLGFAEETLISAL</sequence>
<reference evidence="2" key="1">
    <citation type="journal article" date="2019" name="Int. J. Syst. Evol. Microbiol.">
        <title>The Global Catalogue of Microorganisms (GCM) 10K type strain sequencing project: providing services to taxonomists for standard genome sequencing and annotation.</title>
        <authorList>
            <consortium name="The Broad Institute Genomics Platform"/>
            <consortium name="The Broad Institute Genome Sequencing Center for Infectious Disease"/>
            <person name="Wu L."/>
            <person name="Ma J."/>
        </authorList>
    </citation>
    <scope>NUCLEOTIDE SEQUENCE [LARGE SCALE GENOMIC DNA]</scope>
    <source>
        <strain evidence="2">JCM 16929</strain>
    </source>
</reference>
<protein>
    <submittedName>
        <fullName evidence="1">DUF2017 domain-containing protein</fullName>
    </submittedName>
</protein>
<evidence type="ECO:0000313" key="1">
    <source>
        <dbReference type="EMBL" id="GAA3607788.1"/>
    </source>
</evidence>
<dbReference type="Pfam" id="PF09438">
    <property type="entry name" value="DUF2017"/>
    <property type="match status" value="1"/>
</dbReference>
<comment type="caution">
    <text evidence="1">The sequence shown here is derived from an EMBL/GenBank/DDBJ whole genome shotgun (WGS) entry which is preliminary data.</text>
</comment>
<proteinExistence type="predicted"/>
<dbReference type="InterPro" id="IPR018561">
    <property type="entry name" value="AosR"/>
</dbReference>
<name>A0ABP6ZFR2_9ACTN</name>